<evidence type="ECO:0000313" key="4">
    <source>
        <dbReference type="Proteomes" id="UP000028058"/>
    </source>
</evidence>
<dbReference type="AlphaFoldDB" id="A0A420UTW3"/>
<dbReference type="PANTHER" id="PTHR46268">
    <property type="entry name" value="STRESS RESPONSE PROTEIN NHAX"/>
    <property type="match status" value="1"/>
</dbReference>
<proteinExistence type="inferred from homology"/>
<dbReference type="OrthoDB" id="4867015at2"/>
<accession>A0A420UTW3</accession>
<dbReference type="EMBL" id="JNAD02000025">
    <property type="protein sequence ID" value="RKM90185.1"/>
    <property type="molecule type" value="Genomic_DNA"/>
</dbReference>
<comment type="caution">
    <text evidence="3">The sequence shown here is derived from an EMBL/GenBank/DDBJ whole genome shotgun (WGS) entry which is preliminary data.</text>
</comment>
<dbReference type="PRINTS" id="PR01438">
    <property type="entry name" value="UNVRSLSTRESS"/>
</dbReference>
<organism evidence="3 4">
    <name type="scientific">Streptomyces xinghaiensis</name>
    <dbReference type="NCBI Taxonomy" id="1038928"/>
    <lineage>
        <taxon>Bacteria</taxon>
        <taxon>Bacillati</taxon>
        <taxon>Actinomycetota</taxon>
        <taxon>Actinomycetes</taxon>
        <taxon>Kitasatosporales</taxon>
        <taxon>Streptomycetaceae</taxon>
        <taxon>Streptomyces</taxon>
    </lineage>
</organism>
<evidence type="ECO:0000256" key="1">
    <source>
        <dbReference type="ARBA" id="ARBA00008791"/>
    </source>
</evidence>
<gene>
    <name evidence="3" type="ORF">SFRA_032125</name>
</gene>
<dbReference type="Pfam" id="PF00582">
    <property type="entry name" value="Usp"/>
    <property type="match status" value="2"/>
</dbReference>
<dbReference type="SUPFAM" id="SSF52402">
    <property type="entry name" value="Adenine nucleotide alpha hydrolases-like"/>
    <property type="match status" value="2"/>
</dbReference>
<keyword evidence="4" id="KW-1185">Reference proteome</keyword>
<evidence type="ECO:0000313" key="3">
    <source>
        <dbReference type="EMBL" id="RKM90185.1"/>
    </source>
</evidence>
<name>A0A420UTW3_9ACTN</name>
<protein>
    <submittedName>
        <fullName evidence="3">Universal stress protein</fullName>
    </submittedName>
</protein>
<evidence type="ECO:0000259" key="2">
    <source>
        <dbReference type="Pfam" id="PF00582"/>
    </source>
</evidence>
<dbReference type="InterPro" id="IPR006015">
    <property type="entry name" value="Universal_stress_UspA"/>
</dbReference>
<dbReference type="PANTHER" id="PTHR46268:SF6">
    <property type="entry name" value="UNIVERSAL STRESS PROTEIN UP12"/>
    <property type="match status" value="1"/>
</dbReference>
<dbReference type="InterPro" id="IPR014729">
    <property type="entry name" value="Rossmann-like_a/b/a_fold"/>
</dbReference>
<dbReference type="Gene3D" id="3.40.50.620">
    <property type="entry name" value="HUPs"/>
    <property type="match status" value="2"/>
</dbReference>
<dbReference type="InterPro" id="IPR006016">
    <property type="entry name" value="UspA"/>
</dbReference>
<comment type="similarity">
    <text evidence="1">Belongs to the universal stress protein A family.</text>
</comment>
<reference evidence="3 4" key="1">
    <citation type="journal article" date="2014" name="Genome Announc.">
        <title>Draft Genome Sequence of Streptomyces fradiae ATCC 19609, a Strain Highly Sensitive to Antibiotics.</title>
        <authorList>
            <person name="Bekker O.B."/>
            <person name="Klimina K.M."/>
            <person name="Vatlin A.A."/>
            <person name="Zakharevich N.V."/>
            <person name="Kasianov A.S."/>
            <person name="Danilenko V.N."/>
        </authorList>
    </citation>
    <scope>NUCLEOTIDE SEQUENCE [LARGE SCALE GENOMIC DNA]</scope>
    <source>
        <strain evidence="3 4">ATCC 19609</strain>
    </source>
</reference>
<dbReference type="Proteomes" id="UP000028058">
    <property type="component" value="Unassembled WGS sequence"/>
</dbReference>
<feature type="domain" description="UspA" evidence="2">
    <location>
        <begin position="147"/>
        <end position="282"/>
    </location>
</feature>
<sequence length="284" mass="29620">MDRHVVAGIDGSRPGLAAAEWAAAEAEARGTALRLVHVAPPEPSERPARGTETWRLGAERMVRGAVTEITRRRPGLDVVGEQATGVPAAALAAACGSAGLLVLGTRGLGGFEGLALGSVALELAGRAPCPVVLVPAARSGEEKEPEVVLGIDARRPARAALRFAFETARRRGARLRAVHAWRLPAPYAAPWAPYEVLEEERGAWEDQEVQLLDDALHGWREKYPEVAVLPDVRLFSPAEALVKTSAGAGLVVAGRGGGPGTALGGVPHAVAHHARCPVALVPEA</sequence>
<feature type="domain" description="UspA" evidence="2">
    <location>
        <begin position="3"/>
        <end position="135"/>
    </location>
</feature>